<dbReference type="EMBL" id="BAABFL010000458">
    <property type="protein sequence ID" value="GAA4651627.1"/>
    <property type="molecule type" value="Genomic_DNA"/>
</dbReference>
<evidence type="ECO:0000313" key="4">
    <source>
        <dbReference type="EMBL" id="GAA4651627.1"/>
    </source>
</evidence>
<dbReference type="Pfam" id="PF07508">
    <property type="entry name" value="Recombinase"/>
    <property type="match status" value="1"/>
</dbReference>
<dbReference type="Gene3D" id="3.90.1750.20">
    <property type="entry name" value="Putative Large Serine Recombinase, Chain B, Domain 2"/>
    <property type="match status" value="1"/>
</dbReference>
<dbReference type="Gene3D" id="3.40.50.1390">
    <property type="entry name" value="Resolvase, N-terminal catalytic domain"/>
    <property type="match status" value="1"/>
</dbReference>
<dbReference type="PANTHER" id="PTHR30461:SF2">
    <property type="entry name" value="SERINE RECOMBINASE PINE-RELATED"/>
    <property type="match status" value="1"/>
</dbReference>
<dbReference type="Proteomes" id="UP001500604">
    <property type="component" value="Unassembled WGS sequence"/>
</dbReference>
<dbReference type="InterPro" id="IPR011109">
    <property type="entry name" value="DNA_bind_recombinase_dom"/>
</dbReference>
<dbReference type="InterPro" id="IPR038109">
    <property type="entry name" value="DNA_bind_recomb_sf"/>
</dbReference>
<dbReference type="InterPro" id="IPR036162">
    <property type="entry name" value="Resolvase-like_N_sf"/>
</dbReference>
<dbReference type="PANTHER" id="PTHR30461">
    <property type="entry name" value="DNA-INVERTASE FROM LAMBDOID PROPHAGE"/>
    <property type="match status" value="1"/>
</dbReference>
<dbReference type="PROSITE" id="PS51737">
    <property type="entry name" value="RECOMBINASE_DNA_BIND"/>
    <property type="match status" value="1"/>
</dbReference>
<dbReference type="CDD" id="cd00338">
    <property type="entry name" value="Ser_Recombinase"/>
    <property type="match status" value="1"/>
</dbReference>
<evidence type="ECO:0000256" key="1">
    <source>
        <dbReference type="ARBA" id="ARBA00023125"/>
    </source>
</evidence>
<proteinExistence type="predicted"/>
<protein>
    <submittedName>
        <fullName evidence="4">Recombinase family protein</fullName>
    </submittedName>
</protein>
<evidence type="ECO:0000256" key="2">
    <source>
        <dbReference type="ARBA" id="ARBA00023172"/>
    </source>
</evidence>
<sequence length="553" mass="63282">MVMCAKNSRVYSYVRFSTPEQAAGHSLQRQMDYARKYAEENGLVLDETLTLRDEGLSAYHQQHLKNGALGIFLKAVDEGKVLPGSVLILEGLDRLSRSEPIQSQAILSQIVNAGITVVTASDSKIYNRENLRKNPMDLVYSLLVMIRAHEESATKALRVKQSIKAKINQWIDTGKGPIIHLGSDPFWLSMNEQKNGFDLRPEMVDVVKFIVMKYKKGCGVHKIASELNKRFTHHCKHHTKNCVWKTESVRDLIRNRSLIGERYFNLDNEKYIIKDYYPSIISVSEFLELQHFINTRATTKAQSSIPSFLTGMRLAYCGYCGRNMIGQNYIKKIGEKGFSNNCFRRIMCSRNAGGGKCRFHNKSTSIVCVENALLRYCADFLDFSVIAGEVDDRKELQLKVSQNRIEQDVITEKLNRMVDQFSLMEKVPVIFVKKVNDLEQQQARLAEEYESMQAELSVSNTNNQDVAERWKQISTKAEELDEEARLVIRQLIKRTFARIDVFLFGFDGNDANKRVDLVLQFHNKVRRILEIDKKTGEFSVKTDFRDEVIGAGG</sequence>
<dbReference type="InterPro" id="IPR050639">
    <property type="entry name" value="SSR_resolvase"/>
</dbReference>
<keyword evidence="5" id="KW-1185">Reference proteome</keyword>
<keyword evidence="2" id="KW-0233">DNA recombination</keyword>
<dbReference type="Pfam" id="PF00239">
    <property type="entry name" value="Resolvase"/>
    <property type="match status" value="1"/>
</dbReference>
<dbReference type="InterPro" id="IPR006119">
    <property type="entry name" value="Resolv_N"/>
</dbReference>
<comment type="caution">
    <text evidence="4">The sequence shown here is derived from an EMBL/GenBank/DDBJ whole genome shotgun (WGS) entry which is preliminary data.</text>
</comment>
<gene>
    <name evidence="4" type="ORF">GCM10023116_39110</name>
</gene>
<dbReference type="SMART" id="SM00857">
    <property type="entry name" value="Resolvase"/>
    <property type="match status" value="1"/>
</dbReference>
<accession>A0ABP8V6X2</accession>
<organism evidence="4 5">
    <name type="scientific">Kistimonas scapharcae</name>
    <dbReference type="NCBI Taxonomy" id="1036133"/>
    <lineage>
        <taxon>Bacteria</taxon>
        <taxon>Pseudomonadati</taxon>
        <taxon>Pseudomonadota</taxon>
        <taxon>Gammaproteobacteria</taxon>
        <taxon>Oceanospirillales</taxon>
        <taxon>Endozoicomonadaceae</taxon>
        <taxon>Kistimonas</taxon>
    </lineage>
</organism>
<evidence type="ECO:0000313" key="5">
    <source>
        <dbReference type="Proteomes" id="UP001500604"/>
    </source>
</evidence>
<keyword evidence="1" id="KW-0238">DNA-binding</keyword>
<dbReference type="RefSeq" id="WP_345198042.1">
    <property type="nucleotide sequence ID" value="NZ_BAABFL010000458.1"/>
</dbReference>
<feature type="domain" description="Recombinase" evidence="3">
    <location>
        <begin position="185"/>
        <end position="299"/>
    </location>
</feature>
<name>A0ABP8V6X2_9GAMM</name>
<dbReference type="SUPFAM" id="SSF53041">
    <property type="entry name" value="Resolvase-like"/>
    <property type="match status" value="1"/>
</dbReference>
<evidence type="ECO:0000259" key="3">
    <source>
        <dbReference type="PROSITE" id="PS51737"/>
    </source>
</evidence>
<reference evidence="5" key="1">
    <citation type="journal article" date="2019" name="Int. J. Syst. Evol. Microbiol.">
        <title>The Global Catalogue of Microorganisms (GCM) 10K type strain sequencing project: providing services to taxonomists for standard genome sequencing and annotation.</title>
        <authorList>
            <consortium name="The Broad Institute Genomics Platform"/>
            <consortium name="The Broad Institute Genome Sequencing Center for Infectious Disease"/>
            <person name="Wu L."/>
            <person name="Ma J."/>
        </authorList>
    </citation>
    <scope>NUCLEOTIDE SEQUENCE [LARGE SCALE GENOMIC DNA]</scope>
    <source>
        <strain evidence="5">JCM 17805</strain>
    </source>
</reference>